<proteinExistence type="predicted"/>
<feature type="domain" description="N-acetyltransferase" evidence="1">
    <location>
        <begin position="37"/>
        <end position="179"/>
    </location>
</feature>
<dbReference type="EMBL" id="JADKGY010000029">
    <property type="protein sequence ID" value="MBK9983926.1"/>
    <property type="molecule type" value="Genomic_DNA"/>
</dbReference>
<evidence type="ECO:0000313" key="3">
    <source>
        <dbReference type="Proteomes" id="UP000808337"/>
    </source>
</evidence>
<dbReference type="Gene3D" id="3.40.630.30">
    <property type="match status" value="1"/>
</dbReference>
<sequence length="205" mass="23903">MEENWIPHPTILRGQVVELLPLEQNHFPALLAAASDQRIWEFYPGDWSKEERFEKIYTAILASRDRGQEYPFVIIYKPTQKIIGSTRLMDIVPYDKRLEIGGTWLMPEYWASAVNIDCKLALLTYCFESLHTHRVQLKTQHNNIRSRKAIEKIGGVYEGIIREHMLKDDGSYRSSAYFSILASEWPGVKMNLKTRLSEIINNKMN</sequence>
<dbReference type="InterPro" id="IPR016181">
    <property type="entry name" value="Acyl_CoA_acyltransferase"/>
</dbReference>
<dbReference type="PANTHER" id="PTHR43610">
    <property type="entry name" value="BLL6696 PROTEIN"/>
    <property type="match status" value="1"/>
</dbReference>
<dbReference type="Pfam" id="PF13302">
    <property type="entry name" value="Acetyltransf_3"/>
    <property type="match status" value="1"/>
</dbReference>
<dbReference type="GO" id="GO:0016747">
    <property type="term" value="F:acyltransferase activity, transferring groups other than amino-acyl groups"/>
    <property type="evidence" value="ECO:0007669"/>
    <property type="project" value="InterPro"/>
</dbReference>
<comment type="caution">
    <text evidence="2">The sequence shown here is derived from an EMBL/GenBank/DDBJ whole genome shotgun (WGS) entry which is preliminary data.</text>
</comment>
<protein>
    <submittedName>
        <fullName evidence="2">GNAT family N-acetyltransferase</fullName>
    </submittedName>
</protein>
<evidence type="ECO:0000313" key="2">
    <source>
        <dbReference type="EMBL" id="MBK9983926.1"/>
    </source>
</evidence>
<organism evidence="2 3">
    <name type="scientific">Candidatus Opimibacter skivensis</name>
    <dbReference type="NCBI Taxonomy" id="2982028"/>
    <lineage>
        <taxon>Bacteria</taxon>
        <taxon>Pseudomonadati</taxon>
        <taxon>Bacteroidota</taxon>
        <taxon>Saprospiria</taxon>
        <taxon>Saprospirales</taxon>
        <taxon>Saprospiraceae</taxon>
        <taxon>Candidatus Opimibacter</taxon>
    </lineage>
</organism>
<dbReference type="PROSITE" id="PS51186">
    <property type="entry name" value="GNAT"/>
    <property type="match status" value="1"/>
</dbReference>
<reference evidence="2 3" key="1">
    <citation type="submission" date="2020-10" db="EMBL/GenBank/DDBJ databases">
        <title>Connecting structure to function with the recovery of over 1000 high-quality activated sludge metagenome-assembled genomes encoding full-length rRNA genes using long-read sequencing.</title>
        <authorList>
            <person name="Singleton C.M."/>
            <person name="Petriglieri F."/>
            <person name="Kristensen J.M."/>
            <person name="Kirkegaard R.H."/>
            <person name="Michaelsen T.Y."/>
            <person name="Andersen M.H."/>
            <person name="Karst S.M."/>
            <person name="Dueholm M.S."/>
            <person name="Nielsen P.H."/>
            <person name="Albertsen M."/>
        </authorList>
    </citation>
    <scope>NUCLEOTIDE SEQUENCE [LARGE SCALE GENOMIC DNA]</scope>
    <source>
        <strain evidence="2">Ribe_18-Q3-R11-54_MAXAC.273</strain>
    </source>
</reference>
<dbReference type="PANTHER" id="PTHR43610:SF1">
    <property type="entry name" value="N-ACETYLTRANSFERASE DOMAIN-CONTAINING PROTEIN"/>
    <property type="match status" value="1"/>
</dbReference>
<name>A0A9D7SXA5_9BACT</name>
<dbReference type="InterPro" id="IPR000182">
    <property type="entry name" value="GNAT_dom"/>
</dbReference>
<dbReference type="SUPFAM" id="SSF55729">
    <property type="entry name" value="Acyl-CoA N-acyltransferases (Nat)"/>
    <property type="match status" value="1"/>
</dbReference>
<evidence type="ECO:0000259" key="1">
    <source>
        <dbReference type="PROSITE" id="PS51186"/>
    </source>
</evidence>
<gene>
    <name evidence="2" type="ORF">IPP15_16430</name>
</gene>
<accession>A0A9D7SXA5</accession>
<dbReference type="AlphaFoldDB" id="A0A9D7SXA5"/>
<dbReference type="Proteomes" id="UP000808337">
    <property type="component" value="Unassembled WGS sequence"/>
</dbReference>